<dbReference type="Gene3D" id="1.25.10.10">
    <property type="entry name" value="Leucine-rich Repeat Variant"/>
    <property type="match status" value="1"/>
</dbReference>
<dbReference type="Ensembl" id="ENSGMOT00000019144.2">
    <property type="protein sequence ID" value="ENSGMOP00000018687.2"/>
    <property type="gene ID" value="ENSGMOG00000017349.2"/>
</dbReference>
<accession>A0A8C4ZNU6</accession>
<dbReference type="OMA" id="SANQMCE"/>
<comment type="similarity">
    <text evidence="1">Belongs to the WAPL family.</text>
</comment>
<proteinExistence type="inferred from homology"/>
<dbReference type="PROSITE" id="PS51271">
    <property type="entry name" value="WAPL"/>
    <property type="match status" value="1"/>
</dbReference>
<dbReference type="InterPro" id="IPR012502">
    <property type="entry name" value="WAPL_dom"/>
</dbReference>
<evidence type="ECO:0000313" key="4">
    <source>
        <dbReference type="Ensembl" id="ENSGMOP00000018687.2"/>
    </source>
</evidence>
<evidence type="ECO:0000259" key="3">
    <source>
        <dbReference type="PROSITE" id="PS51271"/>
    </source>
</evidence>
<dbReference type="AlphaFoldDB" id="A0A8C4ZNU6"/>
<dbReference type="InterPro" id="IPR039874">
    <property type="entry name" value="WAPL"/>
</dbReference>
<dbReference type="Proteomes" id="UP000694546">
    <property type="component" value="Chromosome 18"/>
</dbReference>
<protein>
    <submittedName>
        <fullName evidence="4">WAPL cohesin release factor b</fullName>
    </submittedName>
</protein>
<sequence>MDLDRSCLDLMIRLLELDLDQGGGAATDSASQLSAREMAKVKEKIRKLCDMVHNKHLDLENITTGHLAMETLLSLTSKRAGDWFKEELRLLGGLDHIVDKVKECVNNLSQEDDKEQLVSSLWGAERCLRVLDSVTVQNPENQSYLIAYKDSSLIISSAKALWSCEAMVQRYSRQVNRARCSDGTSLPFCSNSNVGKAVEDCMRAIIGVLVNLTHDNGGMGSTKTGEQQDLMITALNCVLRVLSSGLRKRGLTSEFLRERARPLAESQTDDLIRSPPKPALDQSGSGRRRAVNPEEEEKKKKEEEEGELDLNKALLHAGSTMEDSFVASYTALLLGCLCQGSPMNVTTVRENLPKGDFSILTEMLKKFLNFMNLTCDIGTAGHKSISKVIDYLEHC</sequence>
<evidence type="ECO:0000256" key="2">
    <source>
        <dbReference type="SAM" id="MobiDB-lite"/>
    </source>
</evidence>
<evidence type="ECO:0000313" key="5">
    <source>
        <dbReference type="Proteomes" id="UP000694546"/>
    </source>
</evidence>
<organism evidence="4 5">
    <name type="scientific">Gadus morhua</name>
    <name type="common">Atlantic cod</name>
    <dbReference type="NCBI Taxonomy" id="8049"/>
    <lineage>
        <taxon>Eukaryota</taxon>
        <taxon>Metazoa</taxon>
        <taxon>Chordata</taxon>
        <taxon>Craniata</taxon>
        <taxon>Vertebrata</taxon>
        <taxon>Euteleostomi</taxon>
        <taxon>Actinopterygii</taxon>
        <taxon>Neopterygii</taxon>
        <taxon>Teleostei</taxon>
        <taxon>Neoteleostei</taxon>
        <taxon>Acanthomorphata</taxon>
        <taxon>Zeiogadaria</taxon>
        <taxon>Gadariae</taxon>
        <taxon>Gadiformes</taxon>
        <taxon>Gadoidei</taxon>
        <taxon>Gadidae</taxon>
        <taxon>Gadus</taxon>
    </lineage>
</organism>
<feature type="domain" description="WAPL" evidence="3">
    <location>
        <begin position="1"/>
        <end position="374"/>
    </location>
</feature>
<dbReference type="PANTHER" id="PTHR22100">
    <property type="entry name" value="WINGS APART-LIKE PROTEIN HOMOLOG"/>
    <property type="match status" value="1"/>
</dbReference>
<reference evidence="4" key="2">
    <citation type="submission" date="2025-09" db="UniProtKB">
        <authorList>
            <consortium name="Ensembl"/>
        </authorList>
    </citation>
    <scope>IDENTIFICATION</scope>
</reference>
<feature type="region of interest" description="Disordered" evidence="2">
    <location>
        <begin position="262"/>
        <end position="306"/>
    </location>
</feature>
<dbReference type="Pfam" id="PF07814">
    <property type="entry name" value="WAPL"/>
    <property type="match status" value="1"/>
</dbReference>
<evidence type="ECO:0000256" key="1">
    <source>
        <dbReference type="ARBA" id="ARBA00006854"/>
    </source>
</evidence>
<dbReference type="InterPro" id="IPR022771">
    <property type="entry name" value="WAPL_C"/>
</dbReference>
<dbReference type="PANTHER" id="PTHR22100:SF13">
    <property type="entry name" value="WINGS APART-LIKE PROTEIN HOMOLOG"/>
    <property type="match status" value="1"/>
</dbReference>
<dbReference type="InterPro" id="IPR011989">
    <property type="entry name" value="ARM-like"/>
</dbReference>
<keyword evidence="5" id="KW-1185">Reference proteome</keyword>
<reference evidence="4" key="1">
    <citation type="submission" date="2025-08" db="UniProtKB">
        <authorList>
            <consortium name="Ensembl"/>
        </authorList>
    </citation>
    <scope>IDENTIFICATION</scope>
</reference>
<dbReference type="GeneTree" id="ENSGT00390000015768"/>
<name>A0A8C4ZNU6_GADMO</name>